<dbReference type="InterPro" id="IPR036097">
    <property type="entry name" value="HisK_dim/P_sf"/>
</dbReference>
<dbReference type="InterPro" id="IPR001789">
    <property type="entry name" value="Sig_transdc_resp-reg_receiver"/>
</dbReference>
<sequence>MNTAMPQCAKILFVDDEGAVLDSLRRNLGRCYDMETAVGPEEGLRRLETAGPFAVIVSDLRMPGMDGVAFLAKARELAPEAVPLMLTGHGDLDAAMAAVNEGRIFRFLTKPCPPDILARSLDAALAQYRLAAADRELLRVTLENARLKEDVERILRHDLKTPLTTIVSLPQVMAEDENLTSDQREMLSLIEDAGYTILGMVNLSAALYKMERGQYQLEPAEVDLVPMLRKLFASHADTARRRELALTLSLDGRPDSPEAACLVRGESLLCCSMLANLMANAMEASPQGGTVSVELRREGETVRVAIANQGEVPQSIRDRFFEKYVTAGKPKGTGLGAYSARRVALAHGGDIVMETGGGETTLTVSLPAA</sequence>
<dbReference type="PROSITE" id="PS50109">
    <property type="entry name" value="HIS_KIN"/>
    <property type="match status" value="1"/>
</dbReference>
<reference evidence="7 8" key="1">
    <citation type="journal article" date="2009" name="Genome Res.">
        <title>Whole genome sequence of Desulfovibrio magneticus strain RS-1 revealed common gene clusters in magnetotactic bacteria.</title>
        <authorList>
            <person name="Nakazawa H."/>
            <person name="Arakaki A."/>
            <person name="Narita-Yamada S."/>
            <person name="Yashiro I."/>
            <person name="Jinno K."/>
            <person name="Aoki N."/>
            <person name="Tsuruyama A."/>
            <person name="Okamura Y."/>
            <person name="Tanikawa S."/>
            <person name="Fujita N."/>
            <person name="Takeyama H."/>
            <person name="Matsunaga T."/>
        </authorList>
    </citation>
    <scope>NUCLEOTIDE SEQUENCE [LARGE SCALE GENOMIC DNA]</scope>
    <source>
        <strain evidence="8">ATCC 700980 / DSM 13731 / RS-1</strain>
    </source>
</reference>
<feature type="modified residue" description="4-aspartylphosphate" evidence="4">
    <location>
        <position position="59"/>
    </location>
</feature>
<gene>
    <name evidence="7" type="ordered locus">DMR_05230</name>
</gene>
<dbReference type="InterPro" id="IPR003594">
    <property type="entry name" value="HATPase_dom"/>
</dbReference>
<keyword evidence="8" id="KW-1185">Reference proteome</keyword>
<name>C4XI52_SOLM1</name>
<dbReference type="SMART" id="SM00388">
    <property type="entry name" value="HisKA"/>
    <property type="match status" value="1"/>
</dbReference>
<dbReference type="HOGENOM" id="CLU_000445_114_72_7"/>
<dbReference type="Pfam" id="PF00512">
    <property type="entry name" value="HisKA"/>
    <property type="match status" value="1"/>
</dbReference>
<dbReference type="PANTHER" id="PTHR43547:SF2">
    <property type="entry name" value="HYBRID SIGNAL TRANSDUCTION HISTIDINE KINASE C"/>
    <property type="match status" value="1"/>
</dbReference>
<dbReference type="SMART" id="SM00448">
    <property type="entry name" value="REC"/>
    <property type="match status" value="1"/>
</dbReference>
<dbReference type="SUPFAM" id="SSF47384">
    <property type="entry name" value="Homodimeric domain of signal transducing histidine kinase"/>
    <property type="match status" value="1"/>
</dbReference>
<dbReference type="Gene3D" id="3.30.565.10">
    <property type="entry name" value="Histidine kinase-like ATPase, C-terminal domain"/>
    <property type="match status" value="1"/>
</dbReference>
<dbReference type="Pfam" id="PF02518">
    <property type="entry name" value="HATPase_c"/>
    <property type="match status" value="1"/>
</dbReference>
<dbReference type="EC" id="2.7.13.3" evidence="2"/>
<dbReference type="GO" id="GO:0000155">
    <property type="term" value="F:phosphorelay sensor kinase activity"/>
    <property type="evidence" value="ECO:0007669"/>
    <property type="project" value="InterPro"/>
</dbReference>
<evidence type="ECO:0000256" key="4">
    <source>
        <dbReference type="PROSITE-ProRule" id="PRU00169"/>
    </source>
</evidence>
<evidence type="ECO:0000259" key="6">
    <source>
        <dbReference type="PROSITE" id="PS50110"/>
    </source>
</evidence>
<evidence type="ECO:0000259" key="5">
    <source>
        <dbReference type="PROSITE" id="PS50109"/>
    </source>
</evidence>
<evidence type="ECO:0000256" key="2">
    <source>
        <dbReference type="ARBA" id="ARBA00012438"/>
    </source>
</evidence>
<dbReference type="PANTHER" id="PTHR43547">
    <property type="entry name" value="TWO-COMPONENT HISTIDINE KINASE"/>
    <property type="match status" value="1"/>
</dbReference>
<evidence type="ECO:0000313" key="8">
    <source>
        <dbReference type="Proteomes" id="UP000009071"/>
    </source>
</evidence>
<feature type="domain" description="Histidine kinase" evidence="5">
    <location>
        <begin position="154"/>
        <end position="369"/>
    </location>
</feature>
<dbReference type="Gene3D" id="3.40.50.2300">
    <property type="match status" value="1"/>
</dbReference>
<dbReference type="Pfam" id="PF00072">
    <property type="entry name" value="Response_reg"/>
    <property type="match status" value="1"/>
</dbReference>
<dbReference type="CDD" id="cd00075">
    <property type="entry name" value="HATPase"/>
    <property type="match status" value="1"/>
</dbReference>
<dbReference type="eggNOG" id="COG3437">
    <property type="taxonomic scope" value="Bacteria"/>
</dbReference>
<dbReference type="SUPFAM" id="SSF52172">
    <property type="entry name" value="CheY-like"/>
    <property type="match status" value="1"/>
</dbReference>
<dbReference type="InterPro" id="IPR036890">
    <property type="entry name" value="HATPase_C_sf"/>
</dbReference>
<dbReference type="PROSITE" id="PS50110">
    <property type="entry name" value="RESPONSE_REGULATORY"/>
    <property type="match status" value="1"/>
</dbReference>
<protein>
    <recommendedName>
        <fullName evidence="2">histidine kinase</fullName>
        <ecNumber evidence="2">2.7.13.3</ecNumber>
    </recommendedName>
</protein>
<dbReference type="EMBL" id="AP010904">
    <property type="protein sequence ID" value="BAH74014.1"/>
    <property type="molecule type" value="Genomic_DNA"/>
</dbReference>
<dbReference type="SUPFAM" id="SSF55874">
    <property type="entry name" value="ATPase domain of HSP90 chaperone/DNA topoisomerase II/histidine kinase"/>
    <property type="match status" value="1"/>
</dbReference>
<dbReference type="KEGG" id="dma:DMR_05230"/>
<dbReference type="AlphaFoldDB" id="C4XI52"/>
<dbReference type="InterPro" id="IPR005467">
    <property type="entry name" value="His_kinase_dom"/>
</dbReference>
<evidence type="ECO:0000256" key="3">
    <source>
        <dbReference type="ARBA" id="ARBA00022553"/>
    </source>
</evidence>
<dbReference type="Gene3D" id="1.10.287.130">
    <property type="match status" value="1"/>
</dbReference>
<dbReference type="Proteomes" id="UP000009071">
    <property type="component" value="Chromosome"/>
</dbReference>
<proteinExistence type="predicted"/>
<organism evidence="7 8">
    <name type="scientific">Solidesulfovibrio magneticus (strain ATCC 700980 / DSM 13731 / RS-1)</name>
    <name type="common">Desulfovibrio magneticus</name>
    <dbReference type="NCBI Taxonomy" id="573370"/>
    <lineage>
        <taxon>Bacteria</taxon>
        <taxon>Pseudomonadati</taxon>
        <taxon>Thermodesulfobacteriota</taxon>
        <taxon>Desulfovibrionia</taxon>
        <taxon>Desulfovibrionales</taxon>
        <taxon>Desulfovibrionaceae</taxon>
        <taxon>Solidesulfovibrio</taxon>
    </lineage>
</organism>
<dbReference type="InterPro" id="IPR011006">
    <property type="entry name" value="CheY-like_superfamily"/>
</dbReference>
<feature type="domain" description="Response regulatory" evidence="6">
    <location>
        <begin position="10"/>
        <end position="125"/>
    </location>
</feature>
<dbReference type="eggNOG" id="COG2205">
    <property type="taxonomic scope" value="Bacteria"/>
</dbReference>
<dbReference type="CDD" id="cd17569">
    <property type="entry name" value="REC_HupR-like"/>
    <property type="match status" value="1"/>
</dbReference>
<dbReference type="STRING" id="573370.DMR_05230"/>
<evidence type="ECO:0000256" key="1">
    <source>
        <dbReference type="ARBA" id="ARBA00000085"/>
    </source>
</evidence>
<dbReference type="CDD" id="cd00082">
    <property type="entry name" value="HisKA"/>
    <property type="match status" value="1"/>
</dbReference>
<dbReference type="SMART" id="SM00387">
    <property type="entry name" value="HATPase_c"/>
    <property type="match status" value="1"/>
</dbReference>
<keyword evidence="3 4" id="KW-0597">Phosphoprotein</keyword>
<accession>C4XI52</accession>
<comment type="catalytic activity">
    <reaction evidence="1">
        <text>ATP + protein L-histidine = ADP + protein N-phospho-L-histidine.</text>
        <dbReference type="EC" id="2.7.13.3"/>
    </reaction>
</comment>
<dbReference type="InterPro" id="IPR003661">
    <property type="entry name" value="HisK_dim/P_dom"/>
</dbReference>
<evidence type="ECO:0000313" key="7">
    <source>
        <dbReference type="EMBL" id="BAH74014.1"/>
    </source>
</evidence>